<evidence type="ECO:0000313" key="3">
    <source>
        <dbReference type="Proteomes" id="UP000834106"/>
    </source>
</evidence>
<feature type="domain" description="Myb/SANT-like DNA-binding" evidence="1">
    <location>
        <begin position="12"/>
        <end position="101"/>
    </location>
</feature>
<name>A0AAD2DSB4_9LAMI</name>
<dbReference type="Gene3D" id="1.10.10.60">
    <property type="entry name" value="Homeodomain-like"/>
    <property type="match status" value="1"/>
</dbReference>
<accession>A0AAD2DSB4</accession>
<dbReference type="InterPro" id="IPR044822">
    <property type="entry name" value="Myb_DNA-bind_4"/>
</dbReference>
<organism evidence="2 3">
    <name type="scientific">Fraxinus pennsylvanica</name>
    <dbReference type="NCBI Taxonomy" id="56036"/>
    <lineage>
        <taxon>Eukaryota</taxon>
        <taxon>Viridiplantae</taxon>
        <taxon>Streptophyta</taxon>
        <taxon>Embryophyta</taxon>
        <taxon>Tracheophyta</taxon>
        <taxon>Spermatophyta</taxon>
        <taxon>Magnoliopsida</taxon>
        <taxon>eudicotyledons</taxon>
        <taxon>Gunneridae</taxon>
        <taxon>Pentapetalae</taxon>
        <taxon>asterids</taxon>
        <taxon>lamiids</taxon>
        <taxon>Lamiales</taxon>
        <taxon>Oleaceae</taxon>
        <taxon>Oleeae</taxon>
        <taxon>Fraxinus</taxon>
    </lineage>
</organism>
<dbReference type="Proteomes" id="UP000834106">
    <property type="component" value="Chromosome 7"/>
</dbReference>
<dbReference type="PANTHER" id="PTHR46327:SF3">
    <property type="entry name" value="TRANSCRIPTION FACTOR"/>
    <property type="match status" value="1"/>
</dbReference>
<dbReference type="Pfam" id="PF13837">
    <property type="entry name" value="Myb_DNA-bind_4"/>
    <property type="match status" value="1"/>
</dbReference>
<evidence type="ECO:0000313" key="2">
    <source>
        <dbReference type="EMBL" id="CAI9764499.1"/>
    </source>
</evidence>
<dbReference type="PANTHER" id="PTHR46327">
    <property type="entry name" value="F16F4.11 PROTEIN-RELATED"/>
    <property type="match status" value="1"/>
</dbReference>
<dbReference type="EMBL" id="OU503042">
    <property type="protein sequence ID" value="CAI9764499.1"/>
    <property type="molecule type" value="Genomic_DNA"/>
</dbReference>
<keyword evidence="3" id="KW-1185">Reference proteome</keyword>
<proteinExistence type="predicted"/>
<sequence length="122" mass="14310">MCKEKGTCVATDKWTHEIVELLITDVSYVEEDALSITNNSERRKHFIPLVKGKWRAISNTMVERGYIVSPQQCEDKFNILNKKHKRLNEMLGRKNACEVVENHVVMERMNISNEMKGELRRF</sequence>
<reference evidence="2" key="1">
    <citation type="submission" date="2023-05" db="EMBL/GenBank/DDBJ databases">
        <authorList>
            <person name="Huff M."/>
        </authorList>
    </citation>
    <scope>NUCLEOTIDE SEQUENCE</scope>
</reference>
<evidence type="ECO:0000259" key="1">
    <source>
        <dbReference type="Pfam" id="PF13837"/>
    </source>
</evidence>
<dbReference type="AlphaFoldDB" id="A0AAD2DSB4"/>
<protein>
    <recommendedName>
        <fullName evidence="1">Myb/SANT-like DNA-binding domain-containing protein</fullName>
    </recommendedName>
</protein>
<gene>
    <name evidence="2" type="ORF">FPE_LOCUS11929</name>
</gene>